<dbReference type="Proteomes" id="UP000485058">
    <property type="component" value="Unassembled WGS sequence"/>
</dbReference>
<dbReference type="GO" id="GO:0005737">
    <property type="term" value="C:cytoplasm"/>
    <property type="evidence" value="ECO:0007669"/>
    <property type="project" value="TreeGrafter"/>
</dbReference>
<proteinExistence type="inferred from homology"/>
<organism evidence="4 5">
    <name type="scientific">Haematococcus lacustris</name>
    <name type="common">Green alga</name>
    <name type="synonym">Haematococcus pluvialis</name>
    <dbReference type="NCBI Taxonomy" id="44745"/>
    <lineage>
        <taxon>Eukaryota</taxon>
        <taxon>Viridiplantae</taxon>
        <taxon>Chlorophyta</taxon>
        <taxon>core chlorophytes</taxon>
        <taxon>Chlorophyceae</taxon>
        <taxon>CS clade</taxon>
        <taxon>Chlamydomonadales</taxon>
        <taxon>Haematococcaceae</taxon>
        <taxon>Haematococcus</taxon>
    </lineage>
</organism>
<gene>
    <name evidence="4" type="ORF">HaLaN_09109</name>
</gene>
<evidence type="ECO:0000256" key="3">
    <source>
        <dbReference type="SAM" id="Coils"/>
    </source>
</evidence>
<evidence type="ECO:0008006" key="6">
    <source>
        <dbReference type="Google" id="ProtNLM"/>
    </source>
</evidence>
<comment type="caution">
    <text evidence="4">The sequence shown here is derived from an EMBL/GenBank/DDBJ whole genome shotgun (WGS) entry which is preliminary data.</text>
</comment>
<dbReference type="GO" id="GO:0051082">
    <property type="term" value="F:unfolded protein binding"/>
    <property type="evidence" value="ECO:0007669"/>
    <property type="project" value="InterPro"/>
</dbReference>
<evidence type="ECO:0000256" key="2">
    <source>
        <dbReference type="ARBA" id="ARBA00023186"/>
    </source>
</evidence>
<dbReference type="PANTHER" id="PTHR20903:SF0">
    <property type="entry name" value="PREFOLDIN SUBUNIT 1"/>
    <property type="match status" value="1"/>
</dbReference>
<dbReference type="GO" id="GO:0044183">
    <property type="term" value="F:protein folding chaperone"/>
    <property type="evidence" value="ECO:0007669"/>
    <property type="project" value="TreeGrafter"/>
</dbReference>
<keyword evidence="3" id="KW-0175">Coiled coil</keyword>
<dbReference type="InterPro" id="IPR009053">
    <property type="entry name" value="Prefoldin"/>
</dbReference>
<dbReference type="AlphaFoldDB" id="A0A699YSW0"/>
<dbReference type="GO" id="GO:0016272">
    <property type="term" value="C:prefoldin complex"/>
    <property type="evidence" value="ECO:0007669"/>
    <property type="project" value="InterPro"/>
</dbReference>
<feature type="coiled-coil region" evidence="3">
    <location>
        <begin position="78"/>
        <end position="112"/>
    </location>
</feature>
<name>A0A699YSW0_HAELA</name>
<dbReference type="SUPFAM" id="SSF46579">
    <property type="entry name" value="Prefoldin"/>
    <property type="match status" value="1"/>
</dbReference>
<dbReference type="InterPro" id="IPR002777">
    <property type="entry name" value="PFD_beta-like"/>
</dbReference>
<dbReference type="EMBL" id="BLLF01000592">
    <property type="protein sequence ID" value="GFH13263.1"/>
    <property type="molecule type" value="Genomic_DNA"/>
</dbReference>
<protein>
    <recommendedName>
        <fullName evidence="6">Prefoldin subunit 1</fullName>
    </recommendedName>
</protein>
<dbReference type="GO" id="GO:0009409">
    <property type="term" value="P:response to cold"/>
    <property type="evidence" value="ECO:0007669"/>
    <property type="project" value="UniProtKB-ARBA"/>
</dbReference>
<keyword evidence="5" id="KW-1185">Reference proteome</keyword>
<feature type="non-terminal residue" evidence="4">
    <location>
        <position position="113"/>
    </location>
</feature>
<evidence type="ECO:0000313" key="4">
    <source>
        <dbReference type="EMBL" id="GFH13263.1"/>
    </source>
</evidence>
<dbReference type="Pfam" id="PF01920">
    <property type="entry name" value="Prefoldin_2"/>
    <property type="match status" value="1"/>
</dbReference>
<dbReference type="Gene3D" id="1.10.287.370">
    <property type="match status" value="1"/>
</dbReference>
<accession>A0A699YSW0</accession>
<evidence type="ECO:0000256" key="1">
    <source>
        <dbReference type="ARBA" id="ARBA00008045"/>
    </source>
</evidence>
<comment type="similarity">
    <text evidence="1">Belongs to the prefoldin subunit beta family.</text>
</comment>
<dbReference type="PANTHER" id="PTHR20903">
    <property type="entry name" value="PREFOLDIN SUBUNIT 1-RELATED"/>
    <property type="match status" value="1"/>
</dbReference>
<sequence length="113" mass="12689">MTAPSKQSEDEKTLSELQERIMEYSQILSRYSAQERVASSRKHRTELTLAELQPLPDTTRSYKAVGKAYFLASKASVCADAEKAIADSSVEIDSVRQQRSAVEQKMKEAQAEF</sequence>
<evidence type="ECO:0000313" key="5">
    <source>
        <dbReference type="Proteomes" id="UP000485058"/>
    </source>
</evidence>
<reference evidence="4 5" key="1">
    <citation type="submission" date="2020-02" db="EMBL/GenBank/DDBJ databases">
        <title>Draft genome sequence of Haematococcus lacustris strain NIES-144.</title>
        <authorList>
            <person name="Morimoto D."/>
            <person name="Nakagawa S."/>
            <person name="Yoshida T."/>
            <person name="Sawayama S."/>
        </authorList>
    </citation>
    <scope>NUCLEOTIDE SEQUENCE [LARGE SCALE GENOMIC DNA]</scope>
    <source>
        <strain evidence="4 5">NIES-144</strain>
    </source>
</reference>
<keyword evidence="2" id="KW-0143">Chaperone</keyword>